<dbReference type="Gene3D" id="3.30.160.60">
    <property type="entry name" value="Classic Zinc Finger"/>
    <property type="match status" value="1"/>
</dbReference>
<dbReference type="Proteomes" id="UP001233172">
    <property type="component" value="Unassembled WGS sequence"/>
</dbReference>
<dbReference type="GO" id="GO:0008270">
    <property type="term" value="F:zinc ion binding"/>
    <property type="evidence" value="ECO:0007669"/>
    <property type="project" value="UniProtKB-KW"/>
</dbReference>
<reference evidence="3" key="2">
    <citation type="submission" date="2023-04" db="EMBL/GenBank/DDBJ databases">
        <authorList>
            <person name="Bu L."/>
            <person name="Lu L."/>
            <person name="Laidemitt M.R."/>
            <person name="Zhang S.M."/>
            <person name="Mutuku M."/>
            <person name="Mkoji G."/>
            <person name="Steinauer M."/>
            <person name="Loker E.S."/>
        </authorList>
    </citation>
    <scope>NUCLEOTIDE SEQUENCE</scope>
    <source>
        <strain evidence="3">KasaAsao</strain>
        <tissue evidence="3">Whole Snail</tissue>
    </source>
</reference>
<evidence type="ECO:0000256" key="1">
    <source>
        <dbReference type="PROSITE-ProRule" id="PRU00042"/>
    </source>
</evidence>
<comment type="caution">
    <text evidence="3">The sequence shown here is derived from an EMBL/GenBank/DDBJ whole genome shotgun (WGS) entry which is preliminary data.</text>
</comment>
<evidence type="ECO:0000259" key="2">
    <source>
        <dbReference type="PROSITE" id="PS50157"/>
    </source>
</evidence>
<dbReference type="InterPro" id="IPR036236">
    <property type="entry name" value="Znf_C2H2_sf"/>
</dbReference>
<proteinExistence type="predicted"/>
<evidence type="ECO:0000313" key="4">
    <source>
        <dbReference type="Proteomes" id="UP001233172"/>
    </source>
</evidence>
<dbReference type="PROSITE" id="PS50157">
    <property type="entry name" value="ZINC_FINGER_C2H2_2"/>
    <property type="match status" value="1"/>
</dbReference>
<dbReference type="EMBL" id="JASAOG010000012">
    <property type="protein sequence ID" value="KAK0065897.1"/>
    <property type="molecule type" value="Genomic_DNA"/>
</dbReference>
<evidence type="ECO:0000313" key="3">
    <source>
        <dbReference type="EMBL" id="KAK0065897.1"/>
    </source>
</evidence>
<dbReference type="InterPro" id="IPR013087">
    <property type="entry name" value="Znf_C2H2_type"/>
</dbReference>
<organism evidence="3 4">
    <name type="scientific">Biomphalaria pfeifferi</name>
    <name type="common">Bloodfluke planorb</name>
    <name type="synonym">Freshwater snail</name>
    <dbReference type="NCBI Taxonomy" id="112525"/>
    <lineage>
        <taxon>Eukaryota</taxon>
        <taxon>Metazoa</taxon>
        <taxon>Spiralia</taxon>
        <taxon>Lophotrochozoa</taxon>
        <taxon>Mollusca</taxon>
        <taxon>Gastropoda</taxon>
        <taxon>Heterobranchia</taxon>
        <taxon>Euthyneura</taxon>
        <taxon>Panpulmonata</taxon>
        <taxon>Hygrophila</taxon>
        <taxon>Lymnaeoidea</taxon>
        <taxon>Planorbidae</taxon>
        <taxon>Biomphalaria</taxon>
    </lineage>
</organism>
<keyword evidence="1" id="KW-0862">Zinc</keyword>
<dbReference type="AlphaFoldDB" id="A0AAD8FI52"/>
<protein>
    <submittedName>
        <fullName evidence="3">Zinc finger protein 664</fullName>
    </submittedName>
</protein>
<sequence>MDKTWSTMSYKEEIQTDLMKAGTQDKFNLKNEIKIENQEMDDIDFTVQTSENEHQEDIMGQEKVFNARTPTDEREQRTSEVNAAANDTENALDKTLFSYVTTKHMKNTTNHSKLKKVFKCQICEKEFTLSTSLKRHRSSLVCAYPVSTTLLTLSAPLCLLCQPHSAYCQRHSAYFVSATVSAPLCLLCHLHSAYSVSPTLLTLSTPLCLLCQPHSAYSVSATLLTLSAPLCLLCQRHSAYSVSPTLLTLSAPLFLLCQPHSAYSVRATLLTLSAPLCLLCQPHSVYSVNATLLTLSAPLCLLCQGHSAYSVSATH</sequence>
<keyword evidence="4" id="KW-1185">Reference proteome</keyword>
<reference evidence="3" key="1">
    <citation type="journal article" date="2023" name="PLoS Negl. Trop. Dis.">
        <title>A genome sequence for Biomphalaria pfeifferi, the major vector snail for the human-infecting parasite Schistosoma mansoni.</title>
        <authorList>
            <person name="Bu L."/>
            <person name="Lu L."/>
            <person name="Laidemitt M.R."/>
            <person name="Zhang S.M."/>
            <person name="Mutuku M."/>
            <person name="Mkoji G."/>
            <person name="Steinauer M."/>
            <person name="Loker E.S."/>
        </authorList>
    </citation>
    <scope>NUCLEOTIDE SEQUENCE</scope>
    <source>
        <strain evidence="3">KasaAsao</strain>
    </source>
</reference>
<dbReference type="SUPFAM" id="SSF57667">
    <property type="entry name" value="beta-beta-alpha zinc fingers"/>
    <property type="match status" value="1"/>
</dbReference>
<name>A0AAD8FI52_BIOPF</name>
<feature type="domain" description="C2H2-type" evidence="2">
    <location>
        <begin position="118"/>
        <end position="145"/>
    </location>
</feature>
<keyword evidence="1" id="KW-0479">Metal-binding</keyword>
<accession>A0AAD8FI52</accession>
<gene>
    <name evidence="3" type="ORF">Bpfe_004694</name>
</gene>
<keyword evidence="1" id="KW-0863">Zinc-finger</keyword>